<reference evidence="2 3" key="1">
    <citation type="submission" date="2019-03" db="EMBL/GenBank/DDBJ databases">
        <title>Genomic Encyclopedia of Type Strains, Phase IV (KMG-IV): sequencing the most valuable type-strain genomes for metagenomic binning, comparative biology and taxonomic classification.</title>
        <authorList>
            <person name="Goeker M."/>
        </authorList>
    </citation>
    <scope>NUCLEOTIDE SEQUENCE [LARGE SCALE GENOMIC DNA]</scope>
    <source>
        <strain evidence="2 3">DSM 45361</strain>
    </source>
</reference>
<accession>A0A4R6S9S4</accession>
<evidence type="ECO:0000313" key="3">
    <source>
        <dbReference type="Proteomes" id="UP000295444"/>
    </source>
</evidence>
<evidence type="ECO:0000256" key="1">
    <source>
        <dbReference type="SAM" id="MobiDB-lite"/>
    </source>
</evidence>
<comment type="caution">
    <text evidence="2">The sequence shown here is derived from an EMBL/GenBank/DDBJ whole genome shotgun (WGS) entry which is preliminary data.</text>
</comment>
<proteinExistence type="predicted"/>
<gene>
    <name evidence="2" type="ORF">EV186_104205</name>
</gene>
<name>A0A4R6S9S4_LABRH</name>
<dbReference type="AlphaFoldDB" id="A0A4R6S9S4"/>
<sequence>MGGMSGFPVGSVFGLPGRAPVGLMVRPGKVRTSMVPDELVQQWQAAYRSYGHASQMVAMAEPGDRNAARSMAAASRDVAVCWKELGAAPGLPWWTSAAVGAAVQAFEFQARDWEARAGRDGYSPAPVLRPTPHQRPHDELGGRRA</sequence>
<protein>
    <submittedName>
        <fullName evidence="2">Uncharacterized protein</fullName>
    </submittedName>
</protein>
<dbReference type="Proteomes" id="UP000295444">
    <property type="component" value="Unassembled WGS sequence"/>
</dbReference>
<feature type="region of interest" description="Disordered" evidence="1">
    <location>
        <begin position="119"/>
        <end position="145"/>
    </location>
</feature>
<evidence type="ECO:0000313" key="2">
    <source>
        <dbReference type="EMBL" id="TDP96223.1"/>
    </source>
</evidence>
<feature type="compositionally biased region" description="Basic and acidic residues" evidence="1">
    <location>
        <begin position="135"/>
        <end position="145"/>
    </location>
</feature>
<organism evidence="2 3">
    <name type="scientific">Labedaea rhizosphaerae</name>
    <dbReference type="NCBI Taxonomy" id="598644"/>
    <lineage>
        <taxon>Bacteria</taxon>
        <taxon>Bacillati</taxon>
        <taxon>Actinomycetota</taxon>
        <taxon>Actinomycetes</taxon>
        <taxon>Pseudonocardiales</taxon>
        <taxon>Pseudonocardiaceae</taxon>
        <taxon>Labedaea</taxon>
    </lineage>
</organism>
<dbReference type="EMBL" id="SNXZ01000004">
    <property type="protein sequence ID" value="TDP96223.1"/>
    <property type="molecule type" value="Genomic_DNA"/>
</dbReference>
<keyword evidence="3" id="KW-1185">Reference proteome</keyword>